<feature type="region of interest" description="Disordered" evidence="1">
    <location>
        <begin position="1"/>
        <end position="88"/>
    </location>
</feature>
<accession>A0A428RUF4</accession>
<proteinExistence type="predicted"/>
<dbReference type="AlphaFoldDB" id="A0A428RUF4"/>
<feature type="compositionally biased region" description="Basic and acidic residues" evidence="1">
    <location>
        <begin position="7"/>
        <end position="18"/>
    </location>
</feature>
<keyword evidence="3" id="KW-1185">Reference proteome</keyword>
<evidence type="ECO:0000313" key="2">
    <source>
        <dbReference type="EMBL" id="RSL81202.1"/>
    </source>
</evidence>
<gene>
    <name evidence="2" type="ORF">CEP51_006021</name>
</gene>
<feature type="compositionally biased region" description="Basic and acidic residues" evidence="1">
    <location>
        <begin position="36"/>
        <end position="63"/>
    </location>
</feature>
<sequence length="88" mass="10071">MRSIRQAKNDKTIYDKEFPPLGTETQGKKSQVQPQSRRDKREPPLSQKEAKDLAKKMRGRPEGLEGEEDKEFPPLGTEPQVRKGPARN</sequence>
<evidence type="ECO:0000313" key="3">
    <source>
        <dbReference type="Proteomes" id="UP000287972"/>
    </source>
</evidence>
<name>A0A428RUF4_9HYPO</name>
<protein>
    <submittedName>
        <fullName evidence="2">Uncharacterized protein</fullName>
    </submittedName>
</protein>
<dbReference type="EMBL" id="NKCL01000127">
    <property type="protein sequence ID" value="RSL81202.1"/>
    <property type="molecule type" value="Genomic_DNA"/>
</dbReference>
<comment type="caution">
    <text evidence="2">The sequence shown here is derived from an EMBL/GenBank/DDBJ whole genome shotgun (WGS) entry which is preliminary data.</text>
</comment>
<organism evidence="2 3">
    <name type="scientific">Fusarium floridanum</name>
    <dbReference type="NCBI Taxonomy" id="1325733"/>
    <lineage>
        <taxon>Eukaryota</taxon>
        <taxon>Fungi</taxon>
        <taxon>Dikarya</taxon>
        <taxon>Ascomycota</taxon>
        <taxon>Pezizomycotina</taxon>
        <taxon>Sordariomycetes</taxon>
        <taxon>Hypocreomycetidae</taxon>
        <taxon>Hypocreales</taxon>
        <taxon>Nectriaceae</taxon>
        <taxon>Fusarium</taxon>
        <taxon>Fusarium solani species complex</taxon>
    </lineage>
</organism>
<reference evidence="2 3" key="1">
    <citation type="submission" date="2017-06" db="EMBL/GenBank/DDBJ databases">
        <title>Comparative genomic analysis of Ambrosia Fusariam Clade fungi.</title>
        <authorList>
            <person name="Stajich J.E."/>
            <person name="Carrillo J."/>
            <person name="Kijimoto T."/>
            <person name="Eskalen A."/>
            <person name="O'Donnell K."/>
            <person name="Kasson M."/>
        </authorList>
    </citation>
    <scope>NUCLEOTIDE SEQUENCE [LARGE SCALE GENOMIC DNA]</scope>
    <source>
        <strain evidence="2 3">NRRL62606</strain>
    </source>
</reference>
<feature type="compositionally biased region" description="Polar residues" evidence="1">
    <location>
        <begin position="23"/>
        <end position="35"/>
    </location>
</feature>
<dbReference type="Proteomes" id="UP000287972">
    <property type="component" value="Unassembled WGS sequence"/>
</dbReference>
<evidence type="ECO:0000256" key="1">
    <source>
        <dbReference type="SAM" id="MobiDB-lite"/>
    </source>
</evidence>